<sequence length="122" mass="14132">MAIQIAGDVSKEETAVGHSRIGRKRHSSALSDDGALEVAVDTADEPPAKRARSQKRPRVSVRACGIQTDPFHWRSYPYVWQREDYRCEQRKSTTWGLDPYTWRKDQTRVRPATCYTWKRPDP</sequence>
<name>A0A9D4BI40_DREPO</name>
<dbReference type="AlphaFoldDB" id="A0A9D4BI40"/>
<evidence type="ECO:0000313" key="3">
    <source>
        <dbReference type="Proteomes" id="UP000828390"/>
    </source>
</evidence>
<organism evidence="2 3">
    <name type="scientific">Dreissena polymorpha</name>
    <name type="common">Zebra mussel</name>
    <name type="synonym">Mytilus polymorpha</name>
    <dbReference type="NCBI Taxonomy" id="45954"/>
    <lineage>
        <taxon>Eukaryota</taxon>
        <taxon>Metazoa</taxon>
        <taxon>Spiralia</taxon>
        <taxon>Lophotrochozoa</taxon>
        <taxon>Mollusca</taxon>
        <taxon>Bivalvia</taxon>
        <taxon>Autobranchia</taxon>
        <taxon>Heteroconchia</taxon>
        <taxon>Euheterodonta</taxon>
        <taxon>Imparidentia</taxon>
        <taxon>Neoheterodontei</taxon>
        <taxon>Myida</taxon>
        <taxon>Dreissenoidea</taxon>
        <taxon>Dreissenidae</taxon>
        <taxon>Dreissena</taxon>
    </lineage>
</organism>
<feature type="region of interest" description="Disordered" evidence="1">
    <location>
        <begin position="1"/>
        <end position="60"/>
    </location>
</feature>
<comment type="caution">
    <text evidence="2">The sequence shown here is derived from an EMBL/GenBank/DDBJ whole genome shotgun (WGS) entry which is preliminary data.</text>
</comment>
<keyword evidence="3" id="KW-1185">Reference proteome</keyword>
<dbReference type="EMBL" id="JAIWYP010000016">
    <property type="protein sequence ID" value="KAH3695827.1"/>
    <property type="molecule type" value="Genomic_DNA"/>
</dbReference>
<reference evidence="2" key="1">
    <citation type="journal article" date="2019" name="bioRxiv">
        <title>The Genome of the Zebra Mussel, Dreissena polymorpha: A Resource for Invasive Species Research.</title>
        <authorList>
            <person name="McCartney M.A."/>
            <person name="Auch B."/>
            <person name="Kono T."/>
            <person name="Mallez S."/>
            <person name="Zhang Y."/>
            <person name="Obille A."/>
            <person name="Becker A."/>
            <person name="Abrahante J.E."/>
            <person name="Garbe J."/>
            <person name="Badalamenti J.P."/>
            <person name="Herman A."/>
            <person name="Mangelson H."/>
            <person name="Liachko I."/>
            <person name="Sullivan S."/>
            <person name="Sone E.D."/>
            <person name="Koren S."/>
            <person name="Silverstein K.A.T."/>
            <person name="Beckman K.B."/>
            <person name="Gohl D.M."/>
        </authorList>
    </citation>
    <scope>NUCLEOTIDE SEQUENCE</scope>
    <source>
        <strain evidence="2">Duluth1</strain>
        <tissue evidence="2">Whole animal</tissue>
    </source>
</reference>
<accession>A0A9D4BI40</accession>
<evidence type="ECO:0000256" key="1">
    <source>
        <dbReference type="SAM" id="MobiDB-lite"/>
    </source>
</evidence>
<reference evidence="2" key="2">
    <citation type="submission" date="2020-11" db="EMBL/GenBank/DDBJ databases">
        <authorList>
            <person name="McCartney M.A."/>
            <person name="Auch B."/>
            <person name="Kono T."/>
            <person name="Mallez S."/>
            <person name="Becker A."/>
            <person name="Gohl D.M."/>
            <person name="Silverstein K.A.T."/>
            <person name="Koren S."/>
            <person name="Bechman K.B."/>
            <person name="Herman A."/>
            <person name="Abrahante J.E."/>
            <person name="Garbe J."/>
        </authorList>
    </citation>
    <scope>NUCLEOTIDE SEQUENCE</scope>
    <source>
        <strain evidence="2">Duluth1</strain>
        <tissue evidence="2">Whole animal</tissue>
    </source>
</reference>
<proteinExistence type="predicted"/>
<feature type="compositionally biased region" description="Basic residues" evidence="1">
    <location>
        <begin position="49"/>
        <end position="59"/>
    </location>
</feature>
<dbReference type="Proteomes" id="UP000828390">
    <property type="component" value="Unassembled WGS sequence"/>
</dbReference>
<evidence type="ECO:0000313" key="2">
    <source>
        <dbReference type="EMBL" id="KAH3695827.1"/>
    </source>
</evidence>
<protein>
    <submittedName>
        <fullName evidence="2">Uncharacterized protein</fullName>
    </submittedName>
</protein>
<gene>
    <name evidence="2" type="ORF">DPMN_083285</name>
</gene>